<keyword evidence="3" id="KW-0694">RNA-binding</keyword>
<organism evidence="4 5">
    <name type="scientific">candidate division WWE3 bacterium CG08_land_8_20_14_0_20_40_13</name>
    <dbReference type="NCBI Taxonomy" id="1975084"/>
    <lineage>
        <taxon>Bacteria</taxon>
        <taxon>Katanobacteria</taxon>
    </lineage>
</organism>
<evidence type="ECO:0000256" key="1">
    <source>
        <dbReference type="ARBA" id="ARBA00022555"/>
    </source>
</evidence>
<evidence type="ECO:0000313" key="4">
    <source>
        <dbReference type="EMBL" id="PIS22864.1"/>
    </source>
</evidence>
<dbReference type="PANTHER" id="PTHR17224:SF1">
    <property type="entry name" value="PEPTIDYL-TRNA HYDROLASE"/>
    <property type="match status" value="1"/>
</dbReference>
<accession>A0A2H0XD52</accession>
<dbReference type="PANTHER" id="PTHR17224">
    <property type="entry name" value="PEPTIDYL-TRNA HYDROLASE"/>
    <property type="match status" value="1"/>
</dbReference>
<reference evidence="5" key="1">
    <citation type="submission" date="2017-09" db="EMBL/GenBank/DDBJ databases">
        <title>Depth-based differentiation of microbial function through sediment-hosted aquifers and enrichment of novel symbionts in the deep terrestrial subsurface.</title>
        <authorList>
            <person name="Probst A.J."/>
            <person name="Ladd B."/>
            <person name="Jarett J.K."/>
            <person name="Geller-Mcgrath D.E."/>
            <person name="Sieber C.M.K."/>
            <person name="Emerson J.B."/>
            <person name="Anantharaman K."/>
            <person name="Thomas B.C."/>
            <person name="Malmstrom R."/>
            <person name="Stieglmeier M."/>
            <person name="Klingl A."/>
            <person name="Woyke T."/>
            <person name="Ryan C.M."/>
            <person name="Banfield J.F."/>
        </authorList>
    </citation>
    <scope>NUCLEOTIDE SEQUENCE [LARGE SCALE GENOMIC DNA]</scope>
</reference>
<dbReference type="EMBL" id="PEYT01000027">
    <property type="protein sequence ID" value="PIS22864.1"/>
    <property type="molecule type" value="Genomic_DNA"/>
</dbReference>
<dbReference type="AlphaFoldDB" id="A0A2H0XD52"/>
<name>A0A2H0XD52_UNCKA</name>
<protein>
    <recommendedName>
        <fullName evidence="6">Aminoacyl-tRNA hydrolase</fullName>
    </recommendedName>
</protein>
<comment type="caution">
    <text evidence="4">The sequence shown here is derived from an EMBL/GenBank/DDBJ whole genome shotgun (WGS) entry which is preliminary data.</text>
</comment>
<evidence type="ECO:0000256" key="2">
    <source>
        <dbReference type="ARBA" id="ARBA00022801"/>
    </source>
</evidence>
<keyword evidence="1" id="KW-0820">tRNA-binding</keyword>
<dbReference type="Proteomes" id="UP000230340">
    <property type="component" value="Unassembled WGS sequence"/>
</dbReference>
<dbReference type="InterPro" id="IPR001328">
    <property type="entry name" value="Pept_tRNA_hydro"/>
</dbReference>
<dbReference type="Pfam" id="PF01195">
    <property type="entry name" value="Pept_tRNA_hydro"/>
    <property type="match status" value="1"/>
</dbReference>
<dbReference type="Gene3D" id="3.40.50.1470">
    <property type="entry name" value="Peptidyl-tRNA hydrolase"/>
    <property type="match status" value="1"/>
</dbReference>
<proteinExistence type="predicted"/>
<dbReference type="GO" id="GO:0000049">
    <property type="term" value="F:tRNA binding"/>
    <property type="evidence" value="ECO:0007669"/>
    <property type="project" value="UniProtKB-KW"/>
</dbReference>
<sequence length="193" mass="21327">MKILLIGLGNPGSKYRNTLHNAGHLLVDWLKKGSHETPFPIKTSSFMNESGKDVLKILKKWGSAPKGPPAQAGALPQFMIAHDDIDIPLGKFKVTFGNTSGGHKGVQSVIDSLGTKNFWRIRIGVQLLSYDPKVDKAEDWVLGEFTEEQLGVLREVFPDIKKFLINLINLNNSQLVSLNFSKSGKLELGAYLE</sequence>
<gene>
    <name evidence="4" type="ORF">COT49_03085</name>
</gene>
<dbReference type="GO" id="GO:0004045">
    <property type="term" value="F:peptidyl-tRNA hydrolase activity"/>
    <property type="evidence" value="ECO:0007669"/>
    <property type="project" value="InterPro"/>
</dbReference>
<keyword evidence="2" id="KW-0378">Hydrolase</keyword>
<evidence type="ECO:0008006" key="6">
    <source>
        <dbReference type="Google" id="ProtNLM"/>
    </source>
</evidence>
<evidence type="ECO:0000313" key="5">
    <source>
        <dbReference type="Proteomes" id="UP000230340"/>
    </source>
</evidence>
<dbReference type="InterPro" id="IPR036416">
    <property type="entry name" value="Pept_tRNA_hydro_sf"/>
</dbReference>
<dbReference type="SUPFAM" id="SSF53178">
    <property type="entry name" value="Peptidyl-tRNA hydrolase-like"/>
    <property type="match status" value="1"/>
</dbReference>
<evidence type="ECO:0000256" key="3">
    <source>
        <dbReference type="ARBA" id="ARBA00022884"/>
    </source>
</evidence>